<evidence type="ECO:0000256" key="5">
    <source>
        <dbReference type="ARBA" id="ARBA00022898"/>
    </source>
</evidence>
<keyword evidence="4" id="KW-0210">Decarboxylase</keyword>
<dbReference type="Proteomes" id="UP000590740">
    <property type="component" value="Unassembled WGS sequence"/>
</dbReference>
<protein>
    <recommendedName>
        <fullName evidence="3">Carboxynorspermidine/carboxyspermidine decarboxylase</fullName>
        <ecNumber evidence="2">4.1.1.96</ecNumber>
    </recommendedName>
</protein>
<keyword evidence="6" id="KW-0745">Spermidine biosynthesis</keyword>
<evidence type="ECO:0000313" key="14">
    <source>
        <dbReference type="Proteomes" id="UP000590740"/>
    </source>
</evidence>
<dbReference type="EMBL" id="JACHIG010000002">
    <property type="protein sequence ID" value="MBB5031923.1"/>
    <property type="molecule type" value="Genomic_DNA"/>
</dbReference>
<evidence type="ECO:0000256" key="2">
    <source>
        <dbReference type="ARBA" id="ARBA00012259"/>
    </source>
</evidence>
<comment type="catalytic activity">
    <reaction evidence="10">
        <text>carboxynorspermidine + H(+) = norspermidine + CO2</text>
        <dbReference type="Rhea" id="RHEA:34099"/>
        <dbReference type="ChEBI" id="CHEBI:15378"/>
        <dbReference type="ChEBI" id="CHEBI:16526"/>
        <dbReference type="ChEBI" id="CHEBI:57920"/>
        <dbReference type="ChEBI" id="CHEBI:65070"/>
        <dbReference type="EC" id="4.1.1.96"/>
    </reaction>
</comment>
<evidence type="ECO:0000256" key="4">
    <source>
        <dbReference type="ARBA" id="ARBA00022793"/>
    </source>
</evidence>
<dbReference type="FunFam" id="3.20.20.10:FF:000012">
    <property type="entry name" value="Carboxynorspermidine/carboxyspermidine decarboxylase"/>
    <property type="match status" value="1"/>
</dbReference>
<dbReference type="EC" id="4.1.1.96" evidence="2"/>
<organism evidence="13 14">
    <name type="scientific">Prosthecobacter vanneervenii</name>
    <dbReference type="NCBI Taxonomy" id="48466"/>
    <lineage>
        <taxon>Bacteria</taxon>
        <taxon>Pseudomonadati</taxon>
        <taxon>Verrucomicrobiota</taxon>
        <taxon>Verrucomicrobiia</taxon>
        <taxon>Verrucomicrobiales</taxon>
        <taxon>Verrucomicrobiaceae</taxon>
        <taxon>Prosthecobacter</taxon>
    </lineage>
</organism>
<feature type="domain" description="Orn/DAP/Arg decarboxylase 2 C-terminal" evidence="12">
    <location>
        <begin position="31"/>
        <end position="353"/>
    </location>
</feature>
<gene>
    <name evidence="13" type="ORF">HNQ65_001491</name>
</gene>
<evidence type="ECO:0000259" key="12">
    <source>
        <dbReference type="Pfam" id="PF00278"/>
    </source>
</evidence>
<comment type="cofactor">
    <cofactor evidence="1">
        <name>pyridoxal 5'-phosphate</name>
        <dbReference type="ChEBI" id="CHEBI:597326"/>
    </cofactor>
</comment>
<name>A0A7W8DJA0_9BACT</name>
<dbReference type="InterPro" id="IPR022643">
    <property type="entry name" value="De-COase2_C"/>
</dbReference>
<dbReference type="InterPro" id="IPR029066">
    <property type="entry name" value="PLP-binding_barrel"/>
</dbReference>
<dbReference type="InterPro" id="IPR009006">
    <property type="entry name" value="Ala_racemase/Decarboxylase_C"/>
</dbReference>
<evidence type="ECO:0000256" key="10">
    <source>
        <dbReference type="ARBA" id="ARBA00047389"/>
    </source>
</evidence>
<feature type="binding site" evidence="11">
    <location>
        <position position="261"/>
    </location>
    <ligand>
        <name>substrate</name>
    </ligand>
</feature>
<dbReference type="RefSeq" id="WP_184338848.1">
    <property type="nucleotide sequence ID" value="NZ_JACHIG010000002.1"/>
</dbReference>
<proteinExistence type="inferred from homology"/>
<dbReference type="GO" id="GO:0008295">
    <property type="term" value="P:spermidine biosynthetic process"/>
    <property type="evidence" value="ECO:0007669"/>
    <property type="project" value="UniProtKB-KW"/>
</dbReference>
<dbReference type="SUPFAM" id="SSF51419">
    <property type="entry name" value="PLP-binding barrel"/>
    <property type="match status" value="1"/>
</dbReference>
<comment type="similarity">
    <text evidence="8">Belongs to the Orn/Lys/Arg decarboxylase class-II family. NspC subfamily.</text>
</comment>
<dbReference type="PANTHER" id="PTHR43727">
    <property type="entry name" value="DIAMINOPIMELATE DECARBOXYLASE"/>
    <property type="match status" value="1"/>
</dbReference>
<comment type="catalytic activity">
    <reaction evidence="9">
        <text>carboxyspermidine + H(+) = spermidine + CO2</text>
        <dbReference type="Rhea" id="RHEA:34095"/>
        <dbReference type="ChEBI" id="CHEBI:15378"/>
        <dbReference type="ChEBI" id="CHEBI:16526"/>
        <dbReference type="ChEBI" id="CHEBI:57834"/>
        <dbReference type="ChEBI" id="CHEBI:65072"/>
        <dbReference type="EC" id="4.1.1.96"/>
    </reaction>
</comment>
<evidence type="ECO:0000256" key="7">
    <source>
        <dbReference type="ARBA" id="ARBA00023239"/>
    </source>
</evidence>
<dbReference type="CDD" id="cd06829">
    <property type="entry name" value="PLPDE_III_CANSDC"/>
    <property type="match status" value="1"/>
</dbReference>
<dbReference type="NCBIfam" id="TIGR01047">
    <property type="entry name" value="nspC"/>
    <property type="match status" value="1"/>
</dbReference>
<evidence type="ECO:0000256" key="1">
    <source>
        <dbReference type="ARBA" id="ARBA00001933"/>
    </source>
</evidence>
<keyword evidence="5" id="KW-0663">Pyridoxal phosphate</keyword>
<evidence type="ECO:0000256" key="6">
    <source>
        <dbReference type="ARBA" id="ARBA00023066"/>
    </source>
</evidence>
<dbReference type="GO" id="GO:0009089">
    <property type="term" value="P:lysine biosynthetic process via diaminopimelate"/>
    <property type="evidence" value="ECO:0007669"/>
    <property type="project" value="TreeGrafter"/>
</dbReference>
<reference evidence="13 14" key="1">
    <citation type="submission" date="2020-08" db="EMBL/GenBank/DDBJ databases">
        <title>Genomic Encyclopedia of Type Strains, Phase IV (KMG-IV): sequencing the most valuable type-strain genomes for metagenomic binning, comparative biology and taxonomic classification.</title>
        <authorList>
            <person name="Goeker M."/>
        </authorList>
    </citation>
    <scope>NUCLEOTIDE SEQUENCE [LARGE SCALE GENOMIC DNA]</scope>
    <source>
        <strain evidence="13 14">DSM 12252</strain>
    </source>
</reference>
<dbReference type="GO" id="GO:0045312">
    <property type="term" value="P:nor-spermidine biosynthetic process"/>
    <property type="evidence" value="ECO:0007669"/>
    <property type="project" value="InterPro"/>
</dbReference>
<dbReference type="InterPro" id="IPR005730">
    <property type="entry name" value="Nsp_de-COase"/>
</dbReference>
<feature type="binding site" evidence="11">
    <location>
        <position position="297"/>
    </location>
    <ligand>
        <name>substrate</name>
    </ligand>
</feature>
<keyword evidence="7 13" id="KW-0456">Lyase</keyword>
<dbReference type="Gene3D" id="2.40.37.10">
    <property type="entry name" value="Lyase, Ornithine Decarboxylase, Chain A, domain 1"/>
    <property type="match status" value="1"/>
</dbReference>
<dbReference type="PIRSF" id="PIRSF038941">
    <property type="entry name" value="NspC"/>
    <property type="match status" value="1"/>
</dbReference>
<dbReference type="GO" id="GO:0008836">
    <property type="term" value="F:diaminopimelate decarboxylase activity"/>
    <property type="evidence" value="ECO:0007669"/>
    <property type="project" value="TreeGrafter"/>
</dbReference>
<evidence type="ECO:0000256" key="8">
    <source>
        <dbReference type="ARBA" id="ARBA00025802"/>
    </source>
</evidence>
<evidence type="ECO:0000313" key="13">
    <source>
        <dbReference type="EMBL" id="MBB5031923.1"/>
    </source>
</evidence>
<sequence>MATTDFTPPHVYEQPFPAFDINAIETPAYVVDVALLRRNMEKLAQVQSESGARVLLALKGFSMFSVFPIMREYLSGCCASGLNEALLAQEFGKEVHVYSPAFKEHEMREIIPISHHLSFNSLAQFRKFKPMLDAAKAATGHAPSPGIRVNPEHSEVEVSLYDPCSPGCRLGIRADQLEGQDLTGIEGLHFHALCEQDSDVLERTVAAVEKRFPRLLEQVQWVNMGGGHHITRQEYDVERLIHVLRTFRTKWGKDVYIEPGEAAGLNTGYLIAEVQDIIEAPIPTAILDVSATAHMPDALEMPYRPHIFGAGLPGAHPHEYKMGGTSCLAGDVLENYSFPEPLRIGQRLVFADMAHYTMVKTTTFNGVPHPDIGIYDPATKEYRVVRRFGYADFRNKLS</sequence>
<keyword evidence="14" id="KW-1185">Reference proteome</keyword>
<evidence type="ECO:0000256" key="3">
    <source>
        <dbReference type="ARBA" id="ARBA00013633"/>
    </source>
</evidence>
<dbReference type="SUPFAM" id="SSF50621">
    <property type="entry name" value="Alanine racemase C-terminal domain-like"/>
    <property type="match status" value="1"/>
</dbReference>
<dbReference type="AlphaFoldDB" id="A0A7W8DJA0"/>
<dbReference type="PANTHER" id="PTHR43727:SF1">
    <property type="entry name" value="CARBOXYNORSPERMIDINE_CARBOXYSPERMIDINE DECARBOXYLASE"/>
    <property type="match status" value="1"/>
</dbReference>
<evidence type="ECO:0000256" key="11">
    <source>
        <dbReference type="PIRSR" id="PIRSR038941-1"/>
    </source>
</evidence>
<comment type="caution">
    <text evidence="13">The sequence shown here is derived from an EMBL/GenBank/DDBJ whole genome shotgun (WGS) entry which is preliminary data.</text>
</comment>
<dbReference type="Pfam" id="PF00278">
    <property type="entry name" value="Orn_DAP_Arg_deC"/>
    <property type="match status" value="1"/>
</dbReference>
<dbReference type="Gene3D" id="3.20.20.10">
    <property type="entry name" value="Alanine racemase"/>
    <property type="match status" value="1"/>
</dbReference>
<evidence type="ECO:0000256" key="9">
    <source>
        <dbReference type="ARBA" id="ARBA00047351"/>
    </source>
</evidence>
<accession>A0A7W8DJA0</accession>